<comment type="subcellular location">
    <subcellularLocation>
        <location evidence="1">Cell inner membrane</location>
        <topology evidence="1">Multi-pass membrane protein</topology>
    </subcellularLocation>
    <subcellularLocation>
        <location evidence="8">Cell membrane</location>
        <topology evidence="8">Multi-pass membrane protein</topology>
    </subcellularLocation>
</comment>
<accession>A0A6B9GFF3</accession>
<dbReference type="PROSITE" id="PS50928">
    <property type="entry name" value="ABC_TM1"/>
    <property type="match status" value="1"/>
</dbReference>
<keyword evidence="2 8" id="KW-0813">Transport</keyword>
<dbReference type="PANTHER" id="PTHR43357:SF4">
    <property type="entry name" value="INNER MEMBRANE ABC TRANSPORTER PERMEASE PROTEIN YDCV"/>
    <property type="match status" value="1"/>
</dbReference>
<comment type="similarity">
    <text evidence="8">Belongs to the binding-protein-dependent transport system permease family.</text>
</comment>
<keyword evidence="7 8" id="KW-0472">Membrane</keyword>
<dbReference type="EMBL" id="CP024770">
    <property type="protein sequence ID" value="QGY33087.1"/>
    <property type="molecule type" value="Genomic_DNA"/>
</dbReference>
<dbReference type="CDD" id="cd06261">
    <property type="entry name" value="TM_PBP2"/>
    <property type="match status" value="1"/>
</dbReference>
<protein>
    <submittedName>
        <fullName evidence="10">2-aminoethylphosphonate ABC transporter permease subunit</fullName>
    </submittedName>
</protein>
<dbReference type="NCBIfam" id="TIGR03226">
    <property type="entry name" value="PhnU"/>
    <property type="match status" value="1"/>
</dbReference>
<dbReference type="Gene3D" id="1.10.3720.10">
    <property type="entry name" value="MetI-like"/>
    <property type="match status" value="1"/>
</dbReference>
<feature type="transmembrane region" description="Helical" evidence="8">
    <location>
        <begin position="209"/>
        <end position="237"/>
    </location>
</feature>
<proteinExistence type="inferred from homology"/>
<keyword evidence="4" id="KW-0997">Cell inner membrane</keyword>
<dbReference type="GO" id="GO:0055085">
    <property type="term" value="P:transmembrane transport"/>
    <property type="evidence" value="ECO:0007669"/>
    <property type="project" value="InterPro"/>
</dbReference>
<dbReference type="PANTHER" id="PTHR43357">
    <property type="entry name" value="INNER MEMBRANE ABC TRANSPORTER PERMEASE PROTEIN YDCV"/>
    <property type="match status" value="1"/>
</dbReference>
<dbReference type="InterPro" id="IPR035906">
    <property type="entry name" value="MetI-like_sf"/>
</dbReference>
<evidence type="ECO:0000256" key="2">
    <source>
        <dbReference type="ARBA" id="ARBA00022448"/>
    </source>
</evidence>
<keyword evidence="10" id="KW-0614">Plasmid</keyword>
<geneLocation type="plasmid" evidence="11">
    <name>pne1b</name>
</geneLocation>
<dbReference type="SUPFAM" id="SSF161098">
    <property type="entry name" value="MetI-like"/>
    <property type="match status" value="1"/>
</dbReference>
<evidence type="ECO:0000313" key="11">
    <source>
        <dbReference type="Proteomes" id="UP000502005"/>
    </source>
</evidence>
<dbReference type="InterPro" id="IPR000515">
    <property type="entry name" value="MetI-like"/>
</dbReference>
<feature type="transmembrane region" description="Helical" evidence="8">
    <location>
        <begin position="21"/>
        <end position="42"/>
    </location>
</feature>
<reference evidence="10 11" key="1">
    <citation type="submission" date="2017-11" db="EMBL/GenBank/DDBJ databases">
        <title>Genome sequence of Pantoea cypripedii NE1.</title>
        <authorList>
            <person name="Nascimento F.X."/>
        </authorList>
    </citation>
    <scope>NUCLEOTIDE SEQUENCE [LARGE SCALE GENOMIC DNA]</scope>
    <source>
        <strain evidence="10 11">NE1</strain>
        <plasmid evidence="11">pne1b</plasmid>
    </source>
</reference>
<keyword evidence="3" id="KW-1003">Cell membrane</keyword>
<name>A0A6B9GFF3_PANCY</name>
<evidence type="ECO:0000256" key="1">
    <source>
        <dbReference type="ARBA" id="ARBA00004429"/>
    </source>
</evidence>
<gene>
    <name evidence="10" type="primary">phnU</name>
    <name evidence="10" type="ORF">CUN67_29660</name>
</gene>
<dbReference type="GO" id="GO:0005886">
    <property type="term" value="C:plasma membrane"/>
    <property type="evidence" value="ECO:0007669"/>
    <property type="project" value="UniProtKB-SubCell"/>
</dbReference>
<feature type="transmembrane region" description="Helical" evidence="8">
    <location>
        <begin position="75"/>
        <end position="99"/>
    </location>
</feature>
<dbReference type="AlphaFoldDB" id="A0A6B9GFF3"/>
<keyword evidence="6 8" id="KW-1133">Transmembrane helix</keyword>
<feature type="domain" description="ABC transmembrane type-1" evidence="9">
    <location>
        <begin position="71"/>
        <end position="278"/>
    </location>
</feature>
<dbReference type="NCBIfam" id="NF011624">
    <property type="entry name" value="PRK15050.1"/>
    <property type="match status" value="1"/>
</dbReference>
<dbReference type="Proteomes" id="UP000502005">
    <property type="component" value="Plasmid pNE1B"/>
</dbReference>
<sequence>MSETLPVMRTWWRGLALQRHGSLLLPLLVLSTLFFYPLLLIVQQALQNDSGHSSFGAFLQVLESRRFISALLNTIQIALFTTFGCLLLGSVMSLILVFIPFSGSRFISLVIDTFIALPTFLITLAFTFIYGSAGLLNGGLMALFHFELPPIDFLYSMPGVILAEITVFTPLVMRPLMAALRQLDRSQLEAASVLGAHPLRVIAQVIFPAALPALLAGGSLCLLLATNEFGIVLFIGAKGVNTLPMMVYSKAILESDYTSACAIAVINILLSLGLFLLYRLAASRAGTRSSSC</sequence>
<feature type="transmembrane region" description="Helical" evidence="8">
    <location>
        <begin position="153"/>
        <end position="173"/>
    </location>
</feature>
<evidence type="ECO:0000256" key="5">
    <source>
        <dbReference type="ARBA" id="ARBA00022692"/>
    </source>
</evidence>
<dbReference type="InterPro" id="IPR017636">
    <property type="entry name" value="AminoethylPonate_ABC_perm-PhnU"/>
</dbReference>
<evidence type="ECO:0000256" key="3">
    <source>
        <dbReference type="ARBA" id="ARBA00022475"/>
    </source>
</evidence>
<dbReference type="GO" id="GO:0033223">
    <property type="term" value="P:2-aminoethylphosphonate transport"/>
    <property type="evidence" value="ECO:0007669"/>
    <property type="project" value="InterPro"/>
</dbReference>
<evidence type="ECO:0000256" key="8">
    <source>
        <dbReference type="RuleBase" id="RU363032"/>
    </source>
</evidence>
<feature type="transmembrane region" description="Helical" evidence="8">
    <location>
        <begin position="106"/>
        <end position="133"/>
    </location>
</feature>
<feature type="transmembrane region" description="Helical" evidence="8">
    <location>
        <begin position="257"/>
        <end position="278"/>
    </location>
</feature>
<dbReference type="Pfam" id="PF00528">
    <property type="entry name" value="BPD_transp_1"/>
    <property type="match status" value="1"/>
</dbReference>
<evidence type="ECO:0000313" key="10">
    <source>
        <dbReference type="EMBL" id="QGY33087.1"/>
    </source>
</evidence>
<evidence type="ECO:0000256" key="7">
    <source>
        <dbReference type="ARBA" id="ARBA00023136"/>
    </source>
</evidence>
<evidence type="ECO:0000259" key="9">
    <source>
        <dbReference type="PROSITE" id="PS50928"/>
    </source>
</evidence>
<evidence type="ECO:0000256" key="6">
    <source>
        <dbReference type="ARBA" id="ARBA00022989"/>
    </source>
</evidence>
<keyword evidence="5 8" id="KW-0812">Transmembrane</keyword>
<organism evidence="10 11">
    <name type="scientific">Pantoea cypripedii</name>
    <name type="common">Pectobacterium cypripedii</name>
    <name type="synonym">Erwinia cypripedii</name>
    <dbReference type="NCBI Taxonomy" id="55209"/>
    <lineage>
        <taxon>Bacteria</taxon>
        <taxon>Pseudomonadati</taxon>
        <taxon>Pseudomonadota</taxon>
        <taxon>Gammaproteobacteria</taxon>
        <taxon>Enterobacterales</taxon>
        <taxon>Erwiniaceae</taxon>
        <taxon>Pantoea</taxon>
    </lineage>
</organism>
<evidence type="ECO:0000256" key="4">
    <source>
        <dbReference type="ARBA" id="ARBA00022519"/>
    </source>
</evidence>